<dbReference type="AlphaFoldDB" id="W2UZ73"/>
<organism evidence="5 6">
    <name type="scientific">Candidatus Xenolissoclinum pacificiensis L6</name>
    <dbReference type="NCBI Taxonomy" id="1401685"/>
    <lineage>
        <taxon>Bacteria</taxon>
        <taxon>Pseudomonadati</taxon>
        <taxon>Pseudomonadota</taxon>
        <taxon>Alphaproteobacteria</taxon>
        <taxon>Rickettsiales</taxon>
        <taxon>Anaplasmataceae</taxon>
        <taxon>Candidatus Xenolissoclinum</taxon>
    </lineage>
</organism>
<dbReference type="InterPro" id="IPR010982">
    <property type="entry name" value="Lambda_DNA-bd_dom_sf"/>
</dbReference>
<dbReference type="SUPFAM" id="SSF47413">
    <property type="entry name" value="lambda repressor-like DNA-binding domains"/>
    <property type="match status" value="1"/>
</dbReference>
<keyword evidence="1" id="KW-0805">Transcription regulation</keyword>
<keyword evidence="6" id="KW-1185">Reference proteome</keyword>
<dbReference type="SMART" id="SM00530">
    <property type="entry name" value="HTH_XRE"/>
    <property type="match status" value="1"/>
</dbReference>
<reference evidence="5 6" key="1">
    <citation type="journal article" date="2013" name="PLoS ONE">
        <title>Bacterial endosymbiosis in a chordate host: long-term co-evolution and conservation of secondary metabolism.</title>
        <authorList>
            <person name="Kwan J.C."/>
            <person name="Schmidt E.W."/>
        </authorList>
    </citation>
    <scope>NUCLEOTIDE SEQUENCE [LARGE SCALE GENOMIC DNA]</scope>
    <source>
        <strain evidence="6">L6</strain>
    </source>
</reference>
<comment type="caution">
    <text evidence="5">The sequence shown here is derived from an EMBL/GenBank/DDBJ whole genome shotgun (WGS) entry which is preliminary data.</text>
</comment>
<accession>W2UZ73</accession>
<evidence type="ECO:0000259" key="4">
    <source>
        <dbReference type="PROSITE" id="PS50943"/>
    </source>
</evidence>
<dbReference type="Gene3D" id="2.10.109.10">
    <property type="entry name" value="Umud Fragment, subunit A"/>
    <property type="match status" value="1"/>
</dbReference>
<dbReference type="CDD" id="cd00093">
    <property type="entry name" value="HTH_XRE"/>
    <property type="match status" value="1"/>
</dbReference>
<evidence type="ECO:0000256" key="3">
    <source>
        <dbReference type="ARBA" id="ARBA00023163"/>
    </source>
</evidence>
<proteinExistence type="predicted"/>
<evidence type="ECO:0000313" key="5">
    <source>
        <dbReference type="EMBL" id="ETO91244.1"/>
    </source>
</evidence>
<feature type="domain" description="HTH cro/C1-type" evidence="4">
    <location>
        <begin position="18"/>
        <end position="73"/>
    </location>
</feature>
<dbReference type="GO" id="GO:0003677">
    <property type="term" value="F:DNA binding"/>
    <property type="evidence" value="ECO:0007669"/>
    <property type="project" value="UniProtKB-KW"/>
</dbReference>
<dbReference type="InterPro" id="IPR015927">
    <property type="entry name" value="Peptidase_S24_S26A/B/C"/>
</dbReference>
<evidence type="ECO:0000256" key="2">
    <source>
        <dbReference type="ARBA" id="ARBA00023125"/>
    </source>
</evidence>
<dbReference type="InterPro" id="IPR001387">
    <property type="entry name" value="Cro/C1-type_HTH"/>
</dbReference>
<evidence type="ECO:0000313" key="6">
    <source>
        <dbReference type="Proteomes" id="UP000018951"/>
    </source>
</evidence>
<keyword evidence="3" id="KW-0804">Transcription</keyword>
<name>W2UZ73_9RICK</name>
<dbReference type="EMBL" id="AXCJ01000008">
    <property type="protein sequence ID" value="ETO91244.1"/>
    <property type="molecule type" value="Genomic_DNA"/>
</dbReference>
<gene>
    <name evidence="5" type="ORF">P857_738</name>
</gene>
<dbReference type="PROSITE" id="PS50943">
    <property type="entry name" value="HTH_CROC1"/>
    <property type="match status" value="1"/>
</dbReference>
<dbReference type="PANTHER" id="PTHR40661:SF3">
    <property type="entry name" value="FELS-1 PROPHAGE TRANSCRIPTIONAL REGULATOR"/>
    <property type="match status" value="1"/>
</dbReference>
<dbReference type="STRING" id="1401685.P857_738"/>
<sequence length="209" mass="24376">MNIMVNKKSGRDVIVRKLKARMQFMNMNPRTLAARSNVGRSFVYDILNGKSKNPTSAKLSAICKELRVPLSYLMNHEDGDVDYEEYVHIKPIFDQSDRPQVILHKLFFKPYDSDNEDFCFYKMPDDSMEASISCSNIMILQKEKDTDNKIYSGIYMVQDHINTVIRRVEPVIGEDKINVIADNHKYNRYVVERKNLKIIAKVLFCIKKI</sequence>
<dbReference type="Pfam" id="PF00717">
    <property type="entry name" value="Peptidase_S24"/>
    <property type="match status" value="1"/>
</dbReference>
<dbReference type="Proteomes" id="UP000018951">
    <property type="component" value="Unassembled WGS sequence"/>
</dbReference>
<dbReference type="PANTHER" id="PTHR40661">
    <property type="match status" value="1"/>
</dbReference>
<dbReference type="Pfam" id="PF13443">
    <property type="entry name" value="HTH_26"/>
    <property type="match status" value="1"/>
</dbReference>
<evidence type="ECO:0000256" key="1">
    <source>
        <dbReference type="ARBA" id="ARBA00023015"/>
    </source>
</evidence>
<protein>
    <submittedName>
        <fullName evidence="5">Helix-turn-helix family protein</fullName>
    </submittedName>
</protein>
<dbReference type="Gene3D" id="1.10.260.40">
    <property type="entry name" value="lambda repressor-like DNA-binding domains"/>
    <property type="match status" value="1"/>
</dbReference>
<keyword evidence="2" id="KW-0238">DNA-binding</keyword>